<dbReference type="EMBL" id="CP059736">
    <property type="protein sequence ID" value="WDE02315.1"/>
    <property type="molecule type" value="Genomic_DNA"/>
</dbReference>
<dbReference type="RefSeq" id="WP_152646483.1">
    <property type="nucleotide sequence ID" value="NZ_CP059736.1"/>
</dbReference>
<dbReference type="AlphaFoldDB" id="A0AAE9YXM9"/>
<reference evidence="1 2" key="2">
    <citation type="journal article" date="2022" name="Mar. Drugs">
        <title>Bioassay-Guided Fractionation Leads to the Detection of Cholic Acid Generated by the Rare Thalassomonas sp.</title>
        <authorList>
            <person name="Pheiffer F."/>
            <person name="Schneider Y.K."/>
            <person name="Hansen E.H."/>
            <person name="Andersen J.H."/>
            <person name="Isaksson J."/>
            <person name="Busche T."/>
            <person name="R C."/>
            <person name="Kalinowski J."/>
            <person name="Zyl L.V."/>
            <person name="Trindade M."/>
        </authorList>
    </citation>
    <scope>NUCLEOTIDE SEQUENCE [LARGE SCALE GENOMIC DNA]</scope>
    <source>
        <strain evidence="1 2">A5K-106</strain>
    </source>
</reference>
<dbReference type="Proteomes" id="UP000032568">
    <property type="component" value="Chromosome pTact"/>
</dbReference>
<organism evidence="1 2">
    <name type="scientific">Thalassomonas actiniarum</name>
    <dbReference type="NCBI Taxonomy" id="485447"/>
    <lineage>
        <taxon>Bacteria</taxon>
        <taxon>Pseudomonadati</taxon>
        <taxon>Pseudomonadota</taxon>
        <taxon>Gammaproteobacteria</taxon>
        <taxon>Alteromonadales</taxon>
        <taxon>Colwelliaceae</taxon>
        <taxon>Thalassomonas</taxon>
    </lineage>
</organism>
<accession>A0AAE9YXM9</accession>
<dbReference type="KEGG" id="tact:SG35_031690"/>
<sequence length="275" mass="30415">MANNLMKNIGFLLLATALGGCSEQAEQTQEISESQAATATKINKANHASEQVLSDSQQPTQVPTTNGERRALLESLNINGDSSVDDRRLALFVRYTYFADNPQRQLETLEQLIAEIADMRQTRPDDHELTALYGSAISLQTVFFLDNLGKTNLLSKKGSRYLDRAVKSAPNHLGVRLYRGITYAEMPAFLGKARQAVADFKLIKHASTAFPGKKSTDQANEQANKKFAAMIDYYYAMALIKNQQQDRGIKQLTSLVGKNIAPWSARAATLKQEQG</sequence>
<evidence type="ECO:0008006" key="3">
    <source>
        <dbReference type="Google" id="ProtNLM"/>
    </source>
</evidence>
<proteinExistence type="predicted"/>
<keyword evidence="2" id="KW-1185">Reference proteome</keyword>
<reference evidence="1 2" key="1">
    <citation type="journal article" date="2015" name="Genome Announc.">
        <title>Draft Genome Sequences of Marine Isolates of Thalassomonas viridans and Thalassomonas actiniarum.</title>
        <authorList>
            <person name="Olonade I."/>
            <person name="van Zyl L.J."/>
            <person name="Trindade M."/>
        </authorList>
    </citation>
    <scope>NUCLEOTIDE SEQUENCE [LARGE SCALE GENOMIC DNA]</scope>
    <source>
        <strain evidence="1 2">A5K-106</strain>
    </source>
</reference>
<evidence type="ECO:0000313" key="1">
    <source>
        <dbReference type="EMBL" id="WDE02315.1"/>
    </source>
</evidence>
<evidence type="ECO:0000313" key="2">
    <source>
        <dbReference type="Proteomes" id="UP000032568"/>
    </source>
</evidence>
<protein>
    <recommendedName>
        <fullName evidence="3">Lipoprotein</fullName>
    </recommendedName>
</protein>
<gene>
    <name evidence="1" type="ORF">SG35_031690</name>
</gene>
<name>A0AAE9YXM9_9GAMM</name>
<dbReference type="PROSITE" id="PS51257">
    <property type="entry name" value="PROKAR_LIPOPROTEIN"/>
    <property type="match status" value="1"/>
</dbReference>